<dbReference type="RefSeq" id="WP_039002628.1">
    <property type="nucleotide sequence ID" value="NZ_CP014327.1"/>
</dbReference>
<sequence length="253" mass="26747">MRRQNAYLPPLWNSYRVTAATCFALFPPLALTLAGGWAFAFSRLRHKPLDWHGIVTALVFILLAPSTVPLWQQGLALTFGLVLGDLIFGERGRGFLNASVVALAFLLVSFPGITSGTDGPSAAIAAGISGALLLVFGLLSWRIVVGFCIRLLVITTLLGTSPDWMALQSAPLILGLVFLIGDPVAAASTNVGRWLYGGFSGGLLLIHGQSGGGSISLNAVVFTALLASIFAPLIDQIVITANVKRRAKRQAHD</sequence>
<keyword evidence="1" id="KW-0813">Transport</keyword>
<organism evidence="10 11">
    <name type="scientific">Falsihalocynthiibacter arcticus</name>
    <dbReference type="NCBI Taxonomy" id="1579316"/>
    <lineage>
        <taxon>Bacteria</taxon>
        <taxon>Pseudomonadati</taxon>
        <taxon>Pseudomonadota</taxon>
        <taxon>Alphaproteobacteria</taxon>
        <taxon>Rhodobacterales</taxon>
        <taxon>Roseobacteraceae</taxon>
        <taxon>Falsihalocynthiibacter</taxon>
    </lineage>
</organism>
<keyword evidence="7 9" id="KW-1133">Transmembrane helix</keyword>
<reference evidence="10 11" key="1">
    <citation type="submission" date="2016-02" db="EMBL/GenBank/DDBJ databases">
        <title>Complete genome sequence of Halocynthiibacter arcticus PAMC 20958t from arctic marine sediment.</title>
        <authorList>
            <person name="Lee Y.M."/>
            <person name="Baek K."/>
            <person name="Lee H.K."/>
            <person name="Shin S.C."/>
        </authorList>
    </citation>
    <scope>NUCLEOTIDE SEQUENCE [LARGE SCALE GENOMIC DNA]</scope>
    <source>
        <strain evidence="10">PAMC 20958</strain>
    </source>
</reference>
<feature type="transmembrane region" description="Helical" evidence="9">
    <location>
        <begin position="17"/>
        <end position="41"/>
    </location>
</feature>
<evidence type="ECO:0008006" key="12">
    <source>
        <dbReference type="Google" id="ProtNLM"/>
    </source>
</evidence>
<keyword evidence="6" id="KW-1278">Translocase</keyword>
<keyword evidence="2" id="KW-0597">Phosphoprotein</keyword>
<dbReference type="GO" id="GO:0055085">
    <property type="term" value="P:transmembrane transport"/>
    <property type="evidence" value="ECO:0007669"/>
    <property type="project" value="InterPro"/>
</dbReference>
<feature type="transmembrane region" description="Helical" evidence="9">
    <location>
        <begin position="215"/>
        <end position="239"/>
    </location>
</feature>
<dbReference type="PANTHER" id="PTHR30578">
    <property type="entry name" value="ELECTRON TRANSPORT COMPLEX PROTEIN RNFD"/>
    <property type="match status" value="1"/>
</dbReference>
<evidence type="ECO:0000256" key="5">
    <source>
        <dbReference type="ARBA" id="ARBA00022692"/>
    </source>
</evidence>
<keyword evidence="5 9" id="KW-0812">Transmembrane</keyword>
<evidence type="ECO:0000256" key="4">
    <source>
        <dbReference type="ARBA" id="ARBA00022643"/>
    </source>
</evidence>
<dbReference type="AlphaFoldDB" id="A0A126V199"/>
<dbReference type="GO" id="GO:0005886">
    <property type="term" value="C:plasma membrane"/>
    <property type="evidence" value="ECO:0007669"/>
    <property type="project" value="TreeGrafter"/>
</dbReference>
<protein>
    <recommendedName>
        <fullName evidence="12">NADH-quinone reductase</fullName>
    </recommendedName>
</protein>
<feature type="transmembrane region" description="Helical" evidence="9">
    <location>
        <begin position="70"/>
        <end position="88"/>
    </location>
</feature>
<evidence type="ECO:0000313" key="11">
    <source>
        <dbReference type="Proteomes" id="UP000070371"/>
    </source>
</evidence>
<evidence type="ECO:0000256" key="3">
    <source>
        <dbReference type="ARBA" id="ARBA00022630"/>
    </source>
</evidence>
<dbReference type="KEGG" id="hat:RC74_13250"/>
<evidence type="ECO:0000256" key="2">
    <source>
        <dbReference type="ARBA" id="ARBA00022553"/>
    </source>
</evidence>
<proteinExistence type="predicted"/>
<gene>
    <name evidence="10" type="ORF">RC74_13250</name>
</gene>
<dbReference type="EMBL" id="CP014327">
    <property type="protein sequence ID" value="AML52112.1"/>
    <property type="molecule type" value="Genomic_DNA"/>
</dbReference>
<evidence type="ECO:0000256" key="8">
    <source>
        <dbReference type="ARBA" id="ARBA00023136"/>
    </source>
</evidence>
<evidence type="ECO:0000256" key="1">
    <source>
        <dbReference type="ARBA" id="ARBA00022448"/>
    </source>
</evidence>
<evidence type="ECO:0000313" key="10">
    <source>
        <dbReference type="EMBL" id="AML52112.1"/>
    </source>
</evidence>
<keyword evidence="3" id="KW-0285">Flavoprotein</keyword>
<feature type="transmembrane region" description="Helical" evidence="9">
    <location>
        <begin position="133"/>
        <end position="160"/>
    </location>
</feature>
<dbReference type="STRING" id="1579316.RC74_13250"/>
<accession>A0A126V199</accession>
<evidence type="ECO:0000256" key="6">
    <source>
        <dbReference type="ARBA" id="ARBA00022967"/>
    </source>
</evidence>
<dbReference type="InterPro" id="IPR004338">
    <property type="entry name" value="NqrB/RnfD"/>
</dbReference>
<keyword evidence="4" id="KW-0288">FMN</keyword>
<dbReference type="Proteomes" id="UP000070371">
    <property type="component" value="Chromosome"/>
</dbReference>
<feature type="transmembrane region" description="Helical" evidence="9">
    <location>
        <begin position="95"/>
        <end position="113"/>
    </location>
</feature>
<keyword evidence="11" id="KW-1185">Reference proteome</keyword>
<dbReference type="OrthoDB" id="9776359at2"/>
<dbReference type="Pfam" id="PF03116">
    <property type="entry name" value="NQR2_RnfD_RnfE"/>
    <property type="match status" value="2"/>
</dbReference>
<dbReference type="PANTHER" id="PTHR30578:SF1">
    <property type="entry name" value="NA(+)-TRANSLOCATING NADH-QUINONE REDUCTASE SUBUNIT B"/>
    <property type="match status" value="1"/>
</dbReference>
<keyword evidence="8 9" id="KW-0472">Membrane</keyword>
<evidence type="ECO:0000256" key="9">
    <source>
        <dbReference type="SAM" id="Phobius"/>
    </source>
</evidence>
<name>A0A126V199_9RHOB</name>
<feature type="transmembrane region" description="Helical" evidence="9">
    <location>
        <begin position="172"/>
        <end position="195"/>
    </location>
</feature>
<evidence type="ECO:0000256" key="7">
    <source>
        <dbReference type="ARBA" id="ARBA00022989"/>
    </source>
</evidence>